<feature type="region of interest" description="Disordered" evidence="8">
    <location>
        <begin position="287"/>
        <end position="313"/>
    </location>
</feature>
<feature type="domain" description="MRH" evidence="9">
    <location>
        <begin position="115"/>
        <end position="258"/>
    </location>
</feature>
<comment type="similarity">
    <text evidence="2">Belongs to the OS-9 family.</text>
</comment>
<dbReference type="STRING" id="796925.A0A137PF76"/>
<comment type="subcellular location">
    <subcellularLocation>
        <location evidence="1">Endoplasmic reticulum membrane</location>
        <topology evidence="1">Peripheral membrane protein</topology>
        <orientation evidence="1">Lumenal side</orientation>
    </subcellularLocation>
</comment>
<dbReference type="AlphaFoldDB" id="A0A137PF76"/>
<reference evidence="10 11" key="1">
    <citation type="journal article" date="2015" name="Genome Biol. Evol.">
        <title>Phylogenomic analyses indicate that early fungi evolved digesting cell walls of algal ancestors of land plants.</title>
        <authorList>
            <person name="Chang Y."/>
            <person name="Wang S."/>
            <person name="Sekimoto S."/>
            <person name="Aerts A.L."/>
            <person name="Choi C."/>
            <person name="Clum A."/>
            <person name="LaButti K.M."/>
            <person name="Lindquist E.A."/>
            <person name="Yee Ngan C."/>
            <person name="Ohm R.A."/>
            <person name="Salamov A.A."/>
            <person name="Grigoriev I.V."/>
            <person name="Spatafora J.W."/>
            <person name="Berbee M.L."/>
        </authorList>
    </citation>
    <scope>NUCLEOTIDE SEQUENCE [LARGE SCALE GENOMIC DNA]</scope>
    <source>
        <strain evidence="10 11">NRRL 28638</strain>
    </source>
</reference>
<proteinExistence type="inferred from homology"/>
<evidence type="ECO:0000256" key="3">
    <source>
        <dbReference type="ARBA" id="ARBA00018727"/>
    </source>
</evidence>
<dbReference type="InterPro" id="IPR009011">
    <property type="entry name" value="Man6P_isomerase_rcpt-bd_dom_sf"/>
</dbReference>
<feature type="region of interest" description="Disordered" evidence="8">
    <location>
        <begin position="496"/>
        <end position="519"/>
    </location>
</feature>
<dbReference type="InterPro" id="IPR045149">
    <property type="entry name" value="OS-9-like"/>
</dbReference>
<evidence type="ECO:0000313" key="11">
    <source>
        <dbReference type="Proteomes" id="UP000070444"/>
    </source>
</evidence>
<sequence length="519" mass="59594">MKAELNTFILTLSAVSGLRFKDLVLEPRYDILYSQYPLLKADKNSYLSFKNIEVDLPDNYESYKSERNLLNNGESEYICETLKKIEEEGENSGESSNVDKSKANLPSTIAKEVALELSQKLTKGCIKATQNYWTYELCFKDYIKQFHIPQEGEKNPQLTEFYLGKYDPDSKIEKDKNQKGVKVQKKKHLPMHYKEDELGNYMSQTWEGGTQCDLTGNSRSTEIKFICSHGNQIRFNNIAESETCKYEIEIHVPLLCKYDKFKPQQNLNFNYITCYKLVNEKEAQKAETSAANNNQRAKTPEIEGGSNKKSIPSILGSEKNLNDGLDKPIPTLKTKLTPKDLLYLVDLAKWKRALDQEYNIVITNLYFLNTKTKNPTQIQLLEKLNRRKADCFSAYGELLQLENEFRKSVEDLNTNEEPFTDKDRKLLLYLDTELGQLPKFSNPKDSSYEISLESLLKSLLKPQTNGAENGDAEGNNANENDNSWLNFMNPNQFIISSDDPILHEDDDYAESEDSEADEL</sequence>
<evidence type="ECO:0000256" key="6">
    <source>
        <dbReference type="ARBA" id="ARBA00022824"/>
    </source>
</evidence>
<protein>
    <recommendedName>
        <fullName evidence="3">Protein OS-9 homolog</fullName>
    </recommendedName>
</protein>
<dbReference type="Pfam" id="PF07915">
    <property type="entry name" value="PRKCSH"/>
    <property type="match status" value="1"/>
</dbReference>
<gene>
    <name evidence="10" type="ORF">CONCODRAFT_68079</name>
</gene>
<feature type="region of interest" description="Disordered" evidence="8">
    <location>
        <begin position="463"/>
        <end position="483"/>
    </location>
</feature>
<evidence type="ECO:0000256" key="5">
    <source>
        <dbReference type="ARBA" id="ARBA00022734"/>
    </source>
</evidence>
<name>A0A137PF76_CONC2</name>
<evidence type="ECO:0000313" key="10">
    <source>
        <dbReference type="EMBL" id="KXN73649.1"/>
    </source>
</evidence>
<feature type="compositionally biased region" description="Acidic residues" evidence="8">
    <location>
        <begin position="504"/>
        <end position="519"/>
    </location>
</feature>
<dbReference type="SUPFAM" id="SSF50911">
    <property type="entry name" value="Mannose 6-phosphate receptor domain"/>
    <property type="match status" value="1"/>
</dbReference>
<feature type="compositionally biased region" description="Low complexity" evidence="8">
    <location>
        <begin position="463"/>
        <end position="482"/>
    </location>
</feature>
<dbReference type="EMBL" id="KQ964433">
    <property type="protein sequence ID" value="KXN73649.1"/>
    <property type="molecule type" value="Genomic_DNA"/>
</dbReference>
<accession>A0A137PF76</accession>
<evidence type="ECO:0000256" key="8">
    <source>
        <dbReference type="SAM" id="MobiDB-lite"/>
    </source>
</evidence>
<keyword evidence="11" id="KW-1185">Reference proteome</keyword>
<dbReference type="GO" id="GO:0005788">
    <property type="term" value="C:endoplasmic reticulum lumen"/>
    <property type="evidence" value="ECO:0007669"/>
    <property type="project" value="TreeGrafter"/>
</dbReference>
<dbReference type="PROSITE" id="PS51914">
    <property type="entry name" value="MRH"/>
    <property type="match status" value="1"/>
</dbReference>
<evidence type="ECO:0000256" key="2">
    <source>
        <dbReference type="ARBA" id="ARBA00009918"/>
    </source>
</evidence>
<evidence type="ECO:0000256" key="1">
    <source>
        <dbReference type="ARBA" id="ARBA00004367"/>
    </source>
</evidence>
<keyword evidence="7" id="KW-1015">Disulfide bond</keyword>
<keyword evidence="4" id="KW-0732">Signal</keyword>
<feature type="compositionally biased region" description="Polar residues" evidence="8">
    <location>
        <begin position="287"/>
        <end position="297"/>
    </location>
</feature>
<organism evidence="10 11">
    <name type="scientific">Conidiobolus coronatus (strain ATCC 28846 / CBS 209.66 / NRRL 28638)</name>
    <name type="common">Delacroixia coronata</name>
    <dbReference type="NCBI Taxonomy" id="796925"/>
    <lineage>
        <taxon>Eukaryota</taxon>
        <taxon>Fungi</taxon>
        <taxon>Fungi incertae sedis</taxon>
        <taxon>Zoopagomycota</taxon>
        <taxon>Entomophthoromycotina</taxon>
        <taxon>Entomophthoromycetes</taxon>
        <taxon>Entomophthorales</taxon>
        <taxon>Ancylistaceae</taxon>
        <taxon>Conidiobolus</taxon>
    </lineage>
</organism>
<dbReference type="Proteomes" id="UP000070444">
    <property type="component" value="Unassembled WGS sequence"/>
</dbReference>
<dbReference type="GO" id="GO:0030970">
    <property type="term" value="P:retrograde protein transport, ER to cytosol"/>
    <property type="evidence" value="ECO:0007669"/>
    <property type="project" value="TreeGrafter"/>
</dbReference>
<dbReference type="Gene3D" id="2.70.130.10">
    <property type="entry name" value="Mannose-6-phosphate receptor binding domain"/>
    <property type="match status" value="1"/>
</dbReference>
<dbReference type="OrthoDB" id="448954at2759"/>
<dbReference type="PANTHER" id="PTHR15414">
    <property type="entry name" value="OS-9-RELATED"/>
    <property type="match status" value="1"/>
</dbReference>
<evidence type="ECO:0000259" key="9">
    <source>
        <dbReference type="PROSITE" id="PS51914"/>
    </source>
</evidence>
<keyword evidence="5" id="KW-0430">Lectin</keyword>
<dbReference type="GO" id="GO:0030246">
    <property type="term" value="F:carbohydrate binding"/>
    <property type="evidence" value="ECO:0007669"/>
    <property type="project" value="UniProtKB-KW"/>
</dbReference>
<evidence type="ECO:0000256" key="4">
    <source>
        <dbReference type="ARBA" id="ARBA00022729"/>
    </source>
</evidence>
<dbReference type="GO" id="GO:0005789">
    <property type="term" value="C:endoplasmic reticulum membrane"/>
    <property type="evidence" value="ECO:0007669"/>
    <property type="project" value="UniProtKB-SubCell"/>
</dbReference>
<dbReference type="InterPro" id="IPR012913">
    <property type="entry name" value="OS9-like_dom"/>
</dbReference>
<dbReference type="GO" id="GO:0030968">
    <property type="term" value="P:endoplasmic reticulum unfolded protein response"/>
    <property type="evidence" value="ECO:0007669"/>
    <property type="project" value="InterPro"/>
</dbReference>
<dbReference type="InterPro" id="IPR044865">
    <property type="entry name" value="MRH_dom"/>
</dbReference>
<evidence type="ECO:0000256" key="7">
    <source>
        <dbReference type="ARBA" id="ARBA00023157"/>
    </source>
</evidence>
<dbReference type="PANTHER" id="PTHR15414:SF0">
    <property type="entry name" value="ENDOPLASMIC RETICULUM LECTIN 1"/>
    <property type="match status" value="1"/>
</dbReference>
<keyword evidence="6" id="KW-0256">Endoplasmic reticulum</keyword>